<dbReference type="InterPro" id="IPR043128">
    <property type="entry name" value="Rev_trsase/Diguanyl_cyclase"/>
</dbReference>
<dbReference type="PANTHER" id="PTHR45138:SF9">
    <property type="entry name" value="DIGUANYLATE CYCLASE DGCM-RELATED"/>
    <property type="match status" value="1"/>
</dbReference>
<dbReference type="SUPFAM" id="SSF55073">
    <property type="entry name" value="Nucleotide cyclase"/>
    <property type="match status" value="1"/>
</dbReference>
<evidence type="ECO:0000313" key="6">
    <source>
        <dbReference type="EMBL" id="QJY36015.1"/>
    </source>
</evidence>
<keyword evidence="4" id="KW-1133">Transmembrane helix</keyword>
<dbReference type="EMBL" id="CP053541">
    <property type="protein sequence ID" value="QJY36015.1"/>
    <property type="molecule type" value="Genomic_DNA"/>
</dbReference>
<evidence type="ECO:0000313" key="7">
    <source>
        <dbReference type="Proteomes" id="UP000501443"/>
    </source>
</evidence>
<evidence type="ECO:0000256" key="1">
    <source>
        <dbReference type="ARBA" id="ARBA00001946"/>
    </source>
</evidence>
<proteinExistence type="predicted"/>
<evidence type="ECO:0000256" key="2">
    <source>
        <dbReference type="ARBA" id="ARBA00012528"/>
    </source>
</evidence>
<feature type="transmembrane region" description="Helical" evidence="4">
    <location>
        <begin position="114"/>
        <end position="134"/>
    </location>
</feature>
<comment type="cofactor">
    <cofactor evidence="1">
        <name>Mg(2+)</name>
        <dbReference type="ChEBI" id="CHEBI:18420"/>
    </cofactor>
</comment>
<keyword evidence="4" id="KW-0472">Membrane</keyword>
<comment type="catalytic activity">
    <reaction evidence="3">
        <text>2 GTP = 3',3'-c-di-GMP + 2 diphosphate</text>
        <dbReference type="Rhea" id="RHEA:24898"/>
        <dbReference type="ChEBI" id="CHEBI:33019"/>
        <dbReference type="ChEBI" id="CHEBI:37565"/>
        <dbReference type="ChEBI" id="CHEBI:58805"/>
        <dbReference type="EC" id="2.7.7.65"/>
    </reaction>
</comment>
<feature type="domain" description="GGDEF" evidence="5">
    <location>
        <begin position="244"/>
        <end position="382"/>
    </location>
</feature>
<dbReference type="GO" id="GO:0052621">
    <property type="term" value="F:diguanylate cyclase activity"/>
    <property type="evidence" value="ECO:0007669"/>
    <property type="project" value="UniProtKB-EC"/>
</dbReference>
<keyword evidence="4" id="KW-0812">Transmembrane</keyword>
<dbReference type="AlphaFoldDB" id="A0AAE7AT74"/>
<evidence type="ECO:0000256" key="4">
    <source>
        <dbReference type="SAM" id="Phobius"/>
    </source>
</evidence>
<dbReference type="NCBIfam" id="TIGR00254">
    <property type="entry name" value="GGDEF"/>
    <property type="match status" value="1"/>
</dbReference>
<evidence type="ECO:0000259" key="5">
    <source>
        <dbReference type="PROSITE" id="PS50887"/>
    </source>
</evidence>
<dbReference type="PROSITE" id="PS50887">
    <property type="entry name" value="GGDEF"/>
    <property type="match status" value="1"/>
</dbReference>
<dbReference type="FunFam" id="3.30.70.270:FF:000001">
    <property type="entry name" value="Diguanylate cyclase domain protein"/>
    <property type="match status" value="1"/>
</dbReference>
<gene>
    <name evidence="6" type="ORF">HOO69_05085</name>
</gene>
<name>A0AAE7AT74_9VIBR</name>
<feature type="transmembrane region" description="Helical" evidence="4">
    <location>
        <begin position="20"/>
        <end position="43"/>
    </location>
</feature>
<dbReference type="PANTHER" id="PTHR45138">
    <property type="entry name" value="REGULATORY COMPONENTS OF SENSORY TRANSDUCTION SYSTEM"/>
    <property type="match status" value="1"/>
</dbReference>
<protein>
    <recommendedName>
        <fullName evidence="2">diguanylate cyclase</fullName>
        <ecNumber evidence="2">2.7.7.65</ecNumber>
    </recommendedName>
</protein>
<accession>A0AAE7AT74</accession>
<dbReference type="EC" id="2.7.7.65" evidence="2"/>
<feature type="transmembrane region" description="Helical" evidence="4">
    <location>
        <begin position="164"/>
        <end position="182"/>
    </location>
</feature>
<dbReference type="InterPro" id="IPR029787">
    <property type="entry name" value="Nucleotide_cyclase"/>
</dbReference>
<evidence type="ECO:0000256" key="3">
    <source>
        <dbReference type="ARBA" id="ARBA00034247"/>
    </source>
</evidence>
<dbReference type="RefSeq" id="WP_171801457.1">
    <property type="nucleotide sequence ID" value="NZ_CP053541.1"/>
</dbReference>
<dbReference type="InterPro" id="IPR050469">
    <property type="entry name" value="Diguanylate_Cyclase"/>
</dbReference>
<dbReference type="CDD" id="cd01949">
    <property type="entry name" value="GGDEF"/>
    <property type="match status" value="1"/>
</dbReference>
<feature type="transmembrane region" description="Helical" evidence="4">
    <location>
        <begin position="141"/>
        <end position="158"/>
    </location>
</feature>
<organism evidence="6 7">
    <name type="scientific">Vibrio europaeus</name>
    <dbReference type="NCBI Taxonomy" id="300876"/>
    <lineage>
        <taxon>Bacteria</taxon>
        <taxon>Pseudomonadati</taxon>
        <taxon>Pseudomonadota</taxon>
        <taxon>Gammaproteobacteria</taxon>
        <taxon>Vibrionales</taxon>
        <taxon>Vibrionaceae</taxon>
        <taxon>Vibrio</taxon>
        <taxon>Vibrio oreintalis group</taxon>
    </lineage>
</organism>
<reference evidence="6 7" key="1">
    <citation type="submission" date="2020-05" db="EMBL/GenBank/DDBJ databases">
        <title>First description outside Europe of the emergent pathogen for shellfish aquaculture Vibrio europaeus.</title>
        <authorList>
            <person name="Dubert J."/>
            <person name="Rojas R."/>
        </authorList>
    </citation>
    <scope>NUCLEOTIDE SEQUENCE [LARGE SCALE GENOMIC DNA]</scope>
    <source>
        <strain evidence="6 7">NPI-1</strain>
    </source>
</reference>
<dbReference type="Gene3D" id="3.30.70.270">
    <property type="match status" value="1"/>
</dbReference>
<dbReference type="Pfam" id="PF00990">
    <property type="entry name" value="GGDEF"/>
    <property type="match status" value="1"/>
</dbReference>
<sequence length="399" mass="45074">MNPNIAIEIERRKHLEMMDAFPMIVILQGALAALVLCVTVLNYGLSNQTIIWAGLFVCVISARYIVDRSLRPRIDSHSMHKTHWLTLLTTRSLIGFVWSLGSIWYIQLAPEHNLLSTTIWCTALAFAGTIFHINSISALQVYFWSLILPLVVYFSLGLERLFEAFILVLCGVIYVSLYTRILHNKAIKRIAEEIEKEQLIRQLSEANHSIKALAEQDALTELKNRTYFNQKIEAVWQRSKEKHQDLCVILFDIDHFKPFNDNYGHVSGDKALRKVAKRLKTIDLEAEYSFFARVGGEEFVAVLPNTRLDKAISIAELIRLDIENAAIAHQYSSCADVITISAGVAMSTSEAASSIIEMMEQADKALYLAKEGGRNQVAIAEDFAPKEQPHRVELQAQPS</sequence>
<feature type="transmembrane region" description="Helical" evidence="4">
    <location>
        <begin position="87"/>
        <end position="108"/>
    </location>
</feature>
<dbReference type="Proteomes" id="UP000501443">
    <property type="component" value="Chromosome 1"/>
</dbReference>
<feature type="transmembrane region" description="Helical" evidence="4">
    <location>
        <begin position="49"/>
        <end position="66"/>
    </location>
</feature>
<dbReference type="InterPro" id="IPR000160">
    <property type="entry name" value="GGDEF_dom"/>
</dbReference>
<dbReference type="SMART" id="SM00267">
    <property type="entry name" value="GGDEF"/>
    <property type="match status" value="1"/>
</dbReference>